<comment type="caution">
    <text evidence="1">The sequence shown here is derived from an EMBL/GenBank/DDBJ whole genome shotgun (WGS) entry which is preliminary data.</text>
</comment>
<proteinExistence type="predicted"/>
<dbReference type="AlphaFoldDB" id="A0A5J9UPV9"/>
<evidence type="ECO:0000313" key="1">
    <source>
        <dbReference type="EMBL" id="TVU25414.1"/>
    </source>
</evidence>
<gene>
    <name evidence="1" type="ORF">EJB05_27909</name>
</gene>
<sequence>MEATLLHRRDSSLLLGCSFPGPFAGASVRAVRHDAHRGLRRASYLVRWLGLEDAVRVTYAATAPQITKLCWHKLE</sequence>
<keyword evidence="2" id="KW-1185">Reference proteome</keyword>
<dbReference type="Gramene" id="TVU25414">
    <property type="protein sequence ID" value="TVU25414"/>
    <property type="gene ID" value="EJB05_27909"/>
</dbReference>
<organism evidence="1 2">
    <name type="scientific">Eragrostis curvula</name>
    <name type="common">weeping love grass</name>
    <dbReference type="NCBI Taxonomy" id="38414"/>
    <lineage>
        <taxon>Eukaryota</taxon>
        <taxon>Viridiplantae</taxon>
        <taxon>Streptophyta</taxon>
        <taxon>Embryophyta</taxon>
        <taxon>Tracheophyta</taxon>
        <taxon>Spermatophyta</taxon>
        <taxon>Magnoliopsida</taxon>
        <taxon>Liliopsida</taxon>
        <taxon>Poales</taxon>
        <taxon>Poaceae</taxon>
        <taxon>PACMAD clade</taxon>
        <taxon>Chloridoideae</taxon>
        <taxon>Eragrostideae</taxon>
        <taxon>Eragrostidinae</taxon>
        <taxon>Eragrostis</taxon>
    </lineage>
</organism>
<accession>A0A5J9UPV9</accession>
<reference evidence="1 2" key="1">
    <citation type="journal article" date="2019" name="Sci. Rep.">
        <title>A high-quality genome of Eragrostis curvula grass provides insights into Poaceae evolution and supports new strategies to enhance forage quality.</title>
        <authorList>
            <person name="Carballo J."/>
            <person name="Santos B.A.C.M."/>
            <person name="Zappacosta D."/>
            <person name="Garbus I."/>
            <person name="Selva J.P."/>
            <person name="Gallo C.A."/>
            <person name="Diaz A."/>
            <person name="Albertini E."/>
            <person name="Caccamo M."/>
            <person name="Echenique V."/>
        </authorList>
    </citation>
    <scope>NUCLEOTIDE SEQUENCE [LARGE SCALE GENOMIC DNA]</scope>
    <source>
        <strain evidence="2">cv. Victoria</strain>
        <tissue evidence="1">Leaf</tissue>
    </source>
</reference>
<evidence type="ECO:0000313" key="2">
    <source>
        <dbReference type="Proteomes" id="UP000324897"/>
    </source>
</evidence>
<name>A0A5J9UPV9_9POAL</name>
<dbReference type="EMBL" id="RWGY01000013">
    <property type="protein sequence ID" value="TVU25414.1"/>
    <property type="molecule type" value="Genomic_DNA"/>
</dbReference>
<feature type="non-terminal residue" evidence="1">
    <location>
        <position position="75"/>
    </location>
</feature>
<dbReference type="Proteomes" id="UP000324897">
    <property type="component" value="Chromosome 2"/>
</dbReference>
<protein>
    <submittedName>
        <fullName evidence="1">Uncharacterized protein</fullName>
    </submittedName>
</protein>